<organism evidence="1 2">
    <name type="scientific">Gynuella sunshinyii YC6258</name>
    <dbReference type="NCBI Taxonomy" id="1445510"/>
    <lineage>
        <taxon>Bacteria</taxon>
        <taxon>Pseudomonadati</taxon>
        <taxon>Pseudomonadota</taxon>
        <taxon>Gammaproteobacteria</taxon>
        <taxon>Oceanospirillales</taxon>
        <taxon>Saccharospirillaceae</taxon>
        <taxon>Gynuella</taxon>
    </lineage>
</organism>
<accession>A0A0C5VD57</accession>
<dbReference type="HOGENOM" id="CLU_3168645_0_0_6"/>
<dbReference type="RefSeq" id="WP_169748915.1">
    <property type="nucleotide sequence ID" value="NZ_CP007142.1"/>
</dbReference>
<proteinExistence type="predicted"/>
<dbReference type="AlphaFoldDB" id="A0A0C5VD57"/>
<protein>
    <submittedName>
        <fullName evidence="1">Uncharacterized protein</fullName>
    </submittedName>
</protein>
<dbReference type="Proteomes" id="UP000032266">
    <property type="component" value="Chromosome"/>
</dbReference>
<name>A0A0C5VD57_9GAMM</name>
<reference evidence="1 2" key="1">
    <citation type="submission" date="2014-01" db="EMBL/GenBank/DDBJ databases">
        <title>Full genme sequencing of cellulolytic bacterium Gynuella sunshinyii YC6258T gen. nov., sp. nov.</title>
        <authorList>
            <person name="Khan H."/>
            <person name="Chung E.J."/>
            <person name="Chung Y.R."/>
        </authorList>
    </citation>
    <scope>NUCLEOTIDE SEQUENCE [LARGE SCALE GENOMIC DNA]</scope>
    <source>
        <strain evidence="1 2">YC6258</strain>
    </source>
</reference>
<keyword evidence="2" id="KW-1185">Reference proteome</keyword>
<dbReference type="KEGG" id="gsn:YC6258_00422"/>
<sequence length="47" mass="5620">MFHRYLREKIAPLQLEQRRIIELSNPIIPDMLPTAESGLWYQIPGKR</sequence>
<dbReference type="EMBL" id="CP007142">
    <property type="protein sequence ID" value="AJQ92472.1"/>
    <property type="molecule type" value="Genomic_DNA"/>
</dbReference>
<gene>
    <name evidence="1" type="ORF">YC6258_00422</name>
</gene>
<evidence type="ECO:0000313" key="1">
    <source>
        <dbReference type="EMBL" id="AJQ92472.1"/>
    </source>
</evidence>
<evidence type="ECO:0000313" key="2">
    <source>
        <dbReference type="Proteomes" id="UP000032266"/>
    </source>
</evidence>